<accession>A0AA88MQM9</accession>
<comment type="caution">
    <text evidence="1">The sequence shown here is derived from an EMBL/GenBank/DDBJ whole genome shotgun (WGS) entry which is preliminary data.</text>
</comment>
<protein>
    <submittedName>
        <fullName evidence="1">Uncharacterized protein</fullName>
    </submittedName>
</protein>
<name>A0AA88MQM9_TACVA</name>
<keyword evidence="2" id="KW-1185">Reference proteome</keyword>
<evidence type="ECO:0000313" key="2">
    <source>
        <dbReference type="Proteomes" id="UP001187315"/>
    </source>
</evidence>
<sequence length="110" mass="12579">MKLAGRVMGLLEMMNEADRASEAHIRWDNYAKLPGWNVSLFSSRSSALHSLDVIDRLRLLWLGGCWCFRCQGSCVCVCVCVKRQYMLRVKAPHFPKLRVLHGVCSPHFLT</sequence>
<evidence type="ECO:0000313" key="1">
    <source>
        <dbReference type="EMBL" id="KAK2843155.1"/>
    </source>
</evidence>
<gene>
    <name evidence="1" type="ORF">Q7C36_011370</name>
</gene>
<dbReference type="Proteomes" id="UP001187315">
    <property type="component" value="Unassembled WGS sequence"/>
</dbReference>
<organism evidence="1 2">
    <name type="scientific">Tachysurus vachellii</name>
    <name type="common">Darkbarbel catfish</name>
    <name type="synonym">Pelteobagrus vachellii</name>
    <dbReference type="NCBI Taxonomy" id="175792"/>
    <lineage>
        <taxon>Eukaryota</taxon>
        <taxon>Metazoa</taxon>
        <taxon>Chordata</taxon>
        <taxon>Craniata</taxon>
        <taxon>Vertebrata</taxon>
        <taxon>Euteleostomi</taxon>
        <taxon>Actinopterygii</taxon>
        <taxon>Neopterygii</taxon>
        <taxon>Teleostei</taxon>
        <taxon>Ostariophysi</taxon>
        <taxon>Siluriformes</taxon>
        <taxon>Bagridae</taxon>
        <taxon>Tachysurus</taxon>
    </lineage>
</organism>
<dbReference type="EMBL" id="JAVHJS010000011">
    <property type="protein sequence ID" value="KAK2843155.1"/>
    <property type="molecule type" value="Genomic_DNA"/>
</dbReference>
<proteinExistence type="predicted"/>
<reference evidence="1" key="1">
    <citation type="submission" date="2023-08" db="EMBL/GenBank/DDBJ databases">
        <title>Pelteobagrus vachellii genome.</title>
        <authorList>
            <person name="Liu H."/>
        </authorList>
    </citation>
    <scope>NUCLEOTIDE SEQUENCE</scope>
    <source>
        <strain evidence="1">PRFRI_2022a</strain>
        <tissue evidence="1">Muscle</tissue>
    </source>
</reference>
<dbReference type="AlphaFoldDB" id="A0AA88MQM9"/>